<evidence type="ECO:0000313" key="2">
    <source>
        <dbReference type="Proteomes" id="UP000670527"/>
    </source>
</evidence>
<sequence>MEALPGPRDLGPSVGKLLRKLGFQVWEQPTSVPSLSLVTGTWTGLTGEQFSFQYAHHHPAGGPVAWAACSMGVLAPGAHQPAVCFTNTQVRRLREVRLLLLGNDLFAAARQRRAAAISCVPASPAQL</sequence>
<protein>
    <recommendedName>
        <fullName evidence="3">DUF4304 domain-containing protein</fullName>
    </recommendedName>
</protein>
<comment type="caution">
    <text evidence="1">The sequence shown here is derived from an EMBL/GenBank/DDBJ whole genome shotgun (WGS) entry which is preliminary data.</text>
</comment>
<organism evidence="1 2">
    <name type="scientific">Hymenobacter defluvii</name>
    <dbReference type="NCBI Taxonomy" id="2054411"/>
    <lineage>
        <taxon>Bacteria</taxon>
        <taxon>Pseudomonadati</taxon>
        <taxon>Bacteroidota</taxon>
        <taxon>Cytophagia</taxon>
        <taxon>Cytophagales</taxon>
        <taxon>Hymenobacteraceae</taxon>
        <taxon>Hymenobacter</taxon>
    </lineage>
</organism>
<proteinExistence type="predicted"/>
<name>A0ABS3TDF4_9BACT</name>
<gene>
    <name evidence="1" type="ORF">J4D97_08980</name>
</gene>
<dbReference type="RefSeq" id="WP_208307297.1">
    <property type="nucleotide sequence ID" value="NZ_JAGETX010000004.1"/>
</dbReference>
<keyword evidence="2" id="KW-1185">Reference proteome</keyword>
<dbReference type="Proteomes" id="UP000670527">
    <property type="component" value="Unassembled WGS sequence"/>
</dbReference>
<evidence type="ECO:0000313" key="1">
    <source>
        <dbReference type="EMBL" id="MBO3270780.1"/>
    </source>
</evidence>
<accession>A0ABS3TDF4</accession>
<dbReference type="EMBL" id="JAGETX010000004">
    <property type="protein sequence ID" value="MBO3270780.1"/>
    <property type="molecule type" value="Genomic_DNA"/>
</dbReference>
<reference evidence="1 2" key="1">
    <citation type="submission" date="2021-03" db="EMBL/GenBank/DDBJ databases">
        <authorList>
            <person name="Kim M.K."/>
        </authorList>
    </citation>
    <scope>NUCLEOTIDE SEQUENCE [LARGE SCALE GENOMIC DNA]</scope>
    <source>
        <strain evidence="1 2">BT507</strain>
    </source>
</reference>
<evidence type="ECO:0008006" key="3">
    <source>
        <dbReference type="Google" id="ProtNLM"/>
    </source>
</evidence>